<accession>A0ABP0EZU6</accession>
<dbReference type="EMBL" id="CAWYQH010000002">
    <property type="protein sequence ID" value="CAK8672986.1"/>
    <property type="molecule type" value="Genomic_DNA"/>
</dbReference>
<proteinExistence type="predicted"/>
<dbReference type="InterPro" id="IPR032675">
    <property type="entry name" value="LRR_dom_sf"/>
</dbReference>
<feature type="compositionally biased region" description="Low complexity" evidence="3">
    <location>
        <begin position="515"/>
        <end position="530"/>
    </location>
</feature>
<feature type="compositionally biased region" description="Polar residues" evidence="3">
    <location>
        <begin position="547"/>
        <end position="561"/>
    </location>
</feature>
<dbReference type="InterPro" id="IPR003591">
    <property type="entry name" value="Leu-rich_rpt_typical-subtyp"/>
</dbReference>
<dbReference type="PRINTS" id="PR00019">
    <property type="entry name" value="LEURICHRPT"/>
</dbReference>
<keyword evidence="4" id="KW-0812">Transmembrane</keyword>
<keyword evidence="2" id="KW-0677">Repeat</keyword>
<keyword evidence="4" id="KW-0472">Membrane</keyword>
<dbReference type="Gene3D" id="3.80.10.10">
    <property type="entry name" value="Ribonuclease Inhibitor"/>
    <property type="match status" value="2"/>
</dbReference>
<evidence type="ECO:0000256" key="4">
    <source>
        <dbReference type="SAM" id="Phobius"/>
    </source>
</evidence>
<feature type="region of interest" description="Disordered" evidence="3">
    <location>
        <begin position="481"/>
        <end position="562"/>
    </location>
</feature>
<feature type="transmembrane region" description="Helical" evidence="4">
    <location>
        <begin position="451"/>
        <end position="478"/>
    </location>
</feature>
<evidence type="ECO:0000313" key="6">
    <source>
        <dbReference type="Proteomes" id="UP001642483"/>
    </source>
</evidence>
<feature type="compositionally biased region" description="Low complexity" evidence="3">
    <location>
        <begin position="412"/>
        <end position="428"/>
    </location>
</feature>
<dbReference type="SMART" id="SM00369">
    <property type="entry name" value="LRR_TYP"/>
    <property type="match status" value="7"/>
</dbReference>
<dbReference type="InterPro" id="IPR001611">
    <property type="entry name" value="Leu-rich_rpt"/>
</dbReference>
<keyword evidence="1" id="KW-0433">Leucine-rich repeat</keyword>
<dbReference type="PROSITE" id="PS51450">
    <property type="entry name" value="LRR"/>
    <property type="match status" value="4"/>
</dbReference>
<dbReference type="SUPFAM" id="SSF52058">
    <property type="entry name" value="L domain-like"/>
    <property type="match status" value="1"/>
</dbReference>
<feature type="compositionally biased region" description="Basic residues" evidence="3">
    <location>
        <begin position="481"/>
        <end position="490"/>
    </location>
</feature>
<dbReference type="Pfam" id="PF00560">
    <property type="entry name" value="LRR_1"/>
    <property type="match status" value="1"/>
</dbReference>
<sequence>MRCDVICKIVILKHVLATVVLEVWFVQLSIQAPVRCAEGKSHKNCSVKWRDMSMWCDDSNLVAVPHPMDQHTSKFIKSQAPPSSAKIMHFNSSCLMSIDPATMSHYSKLRTFNADNNDLATVEANTFKKCRRLGEVVLSRNKISTLDNDAFAGLADLRVLNLSGNSLTEINEDVFAPLSHLEVLDLSNNNIAELSEKAFRKLTLLQTLILSGNQLTEVTSRHFINLNELQTLDLSGNSISALDEDFLVPLEKLESINLSHNNLSCLDKVFFKDNTHLTRIQLNDNQLKQPKEDWFRDLIKRQPRPGKNAVSLSGNPWLCDCNSHKYEDFLNEQIDDDEWEEMLDIWCSPPDAKEIKKMSSLIGKFAACPAESSKECPGQINKTPPDEDSSDPKVRDVGADDDLAPSTRPYVTTTSTKSSSTATSSTTTPQTPEDQPLFQGPPTGGLSLNNVVILAGIIIGGIVVCVVCITSLVTRCYVTRRSKGKERKRNSSGNDDNDSGFGDQPGARSSLTSQTGTDSARSSSMSSQTTLIDHTRPKLPWRRSRMDSGTFSFSSEEQPPNNMDAISEESFGPSSGQQQHVYCECQDSSYCQPFKSVTSV</sequence>
<feature type="region of interest" description="Disordered" evidence="3">
    <location>
        <begin position="372"/>
        <end position="441"/>
    </location>
</feature>
<reference evidence="5 6" key="1">
    <citation type="submission" date="2024-02" db="EMBL/GenBank/DDBJ databases">
        <authorList>
            <person name="Daric V."/>
            <person name="Darras S."/>
        </authorList>
    </citation>
    <scope>NUCLEOTIDE SEQUENCE [LARGE SCALE GENOMIC DNA]</scope>
</reference>
<keyword evidence="4" id="KW-1133">Transmembrane helix</keyword>
<dbReference type="PANTHER" id="PTHR24366">
    <property type="entry name" value="IG(IMMUNOGLOBULIN) AND LRR(LEUCINE RICH REPEAT) DOMAINS"/>
    <property type="match status" value="1"/>
</dbReference>
<organism evidence="5 6">
    <name type="scientific">Clavelina lepadiformis</name>
    <name type="common">Light-bulb sea squirt</name>
    <name type="synonym">Ascidia lepadiformis</name>
    <dbReference type="NCBI Taxonomy" id="159417"/>
    <lineage>
        <taxon>Eukaryota</taxon>
        <taxon>Metazoa</taxon>
        <taxon>Chordata</taxon>
        <taxon>Tunicata</taxon>
        <taxon>Ascidiacea</taxon>
        <taxon>Aplousobranchia</taxon>
        <taxon>Clavelinidae</taxon>
        <taxon>Clavelina</taxon>
    </lineage>
</organism>
<feature type="compositionally biased region" description="Low complexity" evidence="3">
    <location>
        <begin position="491"/>
        <end position="502"/>
    </location>
</feature>
<dbReference type="PANTHER" id="PTHR24366:SF96">
    <property type="entry name" value="LEUCINE RICH REPEAT CONTAINING 53"/>
    <property type="match status" value="1"/>
</dbReference>
<gene>
    <name evidence="5" type="ORF">CVLEPA_LOCUS2776</name>
</gene>
<keyword evidence="6" id="KW-1185">Reference proteome</keyword>
<dbReference type="Proteomes" id="UP001642483">
    <property type="component" value="Unassembled WGS sequence"/>
</dbReference>
<protein>
    <submittedName>
        <fullName evidence="5">Uncharacterized protein</fullName>
    </submittedName>
</protein>
<comment type="caution">
    <text evidence="5">The sequence shown here is derived from an EMBL/GenBank/DDBJ whole genome shotgun (WGS) entry which is preliminary data.</text>
</comment>
<evidence type="ECO:0000256" key="3">
    <source>
        <dbReference type="SAM" id="MobiDB-lite"/>
    </source>
</evidence>
<dbReference type="Pfam" id="PF13855">
    <property type="entry name" value="LRR_8"/>
    <property type="match status" value="2"/>
</dbReference>
<evidence type="ECO:0000256" key="2">
    <source>
        <dbReference type="ARBA" id="ARBA00022737"/>
    </source>
</evidence>
<name>A0ABP0EZU6_CLALP</name>
<evidence type="ECO:0000313" key="5">
    <source>
        <dbReference type="EMBL" id="CAK8672986.1"/>
    </source>
</evidence>
<evidence type="ECO:0000256" key="1">
    <source>
        <dbReference type="ARBA" id="ARBA00022614"/>
    </source>
</evidence>